<keyword evidence="2" id="KW-1185">Reference proteome</keyword>
<name>A0A3S1JPE9_9BACL</name>
<organism evidence="1 2">
    <name type="scientific">Paenibacillus zeisoli</name>
    <dbReference type="NCBI Taxonomy" id="2496267"/>
    <lineage>
        <taxon>Bacteria</taxon>
        <taxon>Bacillati</taxon>
        <taxon>Bacillota</taxon>
        <taxon>Bacilli</taxon>
        <taxon>Bacillales</taxon>
        <taxon>Paenibacillaceae</taxon>
        <taxon>Paenibacillus</taxon>
    </lineage>
</organism>
<accession>A0A3S1JPE9</accession>
<dbReference type="Pfam" id="PF14867">
    <property type="entry name" value="Lantibiotic_a"/>
    <property type="match status" value="1"/>
</dbReference>
<proteinExistence type="predicted"/>
<dbReference type="GO" id="GO:0050830">
    <property type="term" value="P:defense response to Gram-positive bacterium"/>
    <property type="evidence" value="ECO:0007669"/>
    <property type="project" value="InterPro"/>
</dbReference>
<dbReference type="AlphaFoldDB" id="A0A3S1JPE9"/>
<reference evidence="1 2" key="1">
    <citation type="submission" date="2018-12" db="EMBL/GenBank/DDBJ databases">
        <authorList>
            <person name="Sun L."/>
            <person name="Chen Z."/>
        </authorList>
    </citation>
    <scope>NUCLEOTIDE SEQUENCE [LARGE SCALE GENOMIC DNA]</scope>
    <source>
        <strain evidence="1 2">3-5-3</strain>
    </source>
</reference>
<dbReference type="EMBL" id="RZNX01000003">
    <property type="protein sequence ID" value="RUT31984.1"/>
    <property type="molecule type" value="Genomic_DNA"/>
</dbReference>
<dbReference type="OrthoDB" id="4248078at2"/>
<protein>
    <submittedName>
        <fullName evidence="1">Plantaricin C family lantibiotic</fullName>
    </submittedName>
</protein>
<evidence type="ECO:0000313" key="1">
    <source>
        <dbReference type="EMBL" id="RUT31984.1"/>
    </source>
</evidence>
<dbReference type="Proteomes" id="UP000272464">
    <property type="component" value="Unassembled WGS sequence"/>
</dbReference>
<evidence type="ECO:0000313" key="2">
    <source>
        <dbReference type="Proteomes" id="UP000272464"/>
    </source>
</evidence>
<dbReference type="NCBIfam" id="NF000539">
    <property type="entry name" value="plantaricin"/>
    <property type="match status" value="1"/>
</dbReference>
<sequence length="72" mass="7652">MLKNPVLRNKVGYEGENPSGNVLEEIKDHDVVGAISWGTVLTSLACLGASYALGDKGQVCTATVECINNCRK</sequence>
<dbReference type="InterPro" id="IPR029243">
    <property type="entry name" value="Lantibiotic_alpha"/>
</dbReference>
<comment type="caution">
    <text evidence="1">The sequence shown here is derived from an EMBL/GenBank/DDBJ whole genome shotgun (WGS) entry which is preliminary data.</text>
</comment>
<gene>
    <name evidence="1" type="ORF">EJP77_10190</name>
</gene>